<name>A0ABT7K618_9HYPH</name>
<keyword evidence="3" id="KW-1185">Reference proteome</keyword>
<dbReference type="EMBL" id="JARFYM010000047">
    <property type="protein sequence ID" value="MDL2403430.1"/>
    <property type="molecule type" value="Genomic_DNA"/>
</dbReference>
<evidence type="ECO:0000313" key="3">
    <source>
        <dbReference type="Proteomes" id="UP001172645"/>
    </source>
</evidence>
<evidence type="ECO:0000256" key="1">
    <source>
        <dbReference type="SAM" id="MobiDB-lite"/>
    </source>
</evidence>
<reference evidence="2" key="1">
    <citation type="submission" date="2023-06" db="EMBL/GenBank/DDBJ databases">
        <title>Phylogenetic Diversity of Rhizobium strains.</title>
        <authorList>
            <person name="Moura F.T."/>
            <person name="Helene L.C.F."/>
            <person name="Hungria M."/>
        </authorList>
    </citation>
    <scope>NUCLEOTIDE SEQUENCE</scope>
    <source>
        <strain evidence="2">CCGE526</strain>
    </source>
</reference>
<proteinExistence type="predicted"/>
<evidence type="ECO:0000313" key="2">
    <source>
        <dbReference type="EMBL" id="MDL2403430.1"/>
    </source>
</evidence>
<feature type="region of interest" description="Disordered" evidence="1">
    <location>
        <begin position="29"/>
        <end position="48"/>
    </location>
</feature>
<comment type="caution">
    <text evidence="2">The sequence shown here is derived from an EMBL/GenBank/DDBJ whole genome shotgun (WGS) entry which is preliminary data.</text>
</comment>
<gene>
    <name evidence="2" type="ORF">PY649_31635</name>
</gene>
<sequence>MSIIVPAKEQKMSSPARIASLNYFVNDDLRRGDGGHSDPPSTKKHHFSLLELQDCKTVPPDRPWGA</sequence>
<protein>
    <submittedName>
        <fullName evidence="2">Uncharacterized protein</fullName>
    </submittedName>
</protein>
<organism evidence="2 3">
    <name type="scientific">Rhizobium mayense</name>
    <dbReference type="NCBI Taxonomy" id="1312184"/>
    <lineage>
        <taxon>Bacteria</taxon>
        <taxon>Pseudomonadati</taxon>
        <taxon>Pseudomonadota</taxon>
        <taxon>Alphaproteobacteria</taxon>
        <taxon>Hyphomicrobiales</taxon>
        <taxon>Rhizobiaceae</taxon>
        <taxon>Rhizobium/Agrobacterium group</taxon>
        <taxon>Rhizobium</taxon>
    </lineage>
</organism>
<dbReference type="Proteomes" id="UP001172645">
    <property type="component" value="Unassembled WGS sequence"/>
</dbReference>
<accession>A0ABT7K618</accession>
<dbReference type="RefSeq" id="WP_285872871.1">
    <property type="nucleotide sequence ID" value="NZ_JARFYM010000047.1"/>
</dbReference>